<evidence type="ECO:0000256" key="1">
    <source>
        <dbReference type="SAM" id="SignalP"/>
    </source>
</evidence>
<dbReference type="Proteomes" id="UP000028703">
    <property type="component" value="Unassembled WGS sequence"/>
</dbReference>
<feature type="chain" id="PRO_5001801188" description="Tail specific protease domain-containing protein" evidence="1">
    <location>
        <begin position="21"/>
        <end position="547"/>
    </location>
</feature>
<dbReference type="AlphaFoldDB" id="A0A085ZHM9"/>
<evidence type="ECO:0000313" key="3">
    <source>
        <dbReference type="EMBL" id="KFF03943.1"/>
    </source>
</evidence>
<dbReference type="GO" id="GO:0030288">
    <property type="term" value="C:outer membrane-bounded periplasmic space"/>
    <property type="evidence" value="ECO:0007669"/>
    <property type="project" value="TreeGrafter"/>
</dbReference>
<feature type="signal peptide" evidence="1">
    <location>
        <begin position="1"/>
        <end position="20"/>
    </location>
</feature>
<reference evidence="3 4" key="1">
    <citation type="submission" date="2014-07" db="EMBL/GenBank/DDBJ databases">
        <title>Genome of Chryseobacterium luteum DSM 18605.</title>
        <authorList>
            <person name="Stropko S.J."/>
            <person name="Pipes S.E."/>
            <person name="Newman J.D."/>
        </authorList>
    </citation>
    <scope>NUCLEOTIDE SEQUENCE [LARGE SCALE GENOMIC DNA]</scope>
    <source>
        <strain evidence="3 4">DSM 18605</strain>
    </source>
</reference>
<dbReference type="SUPFAM" id="SSF50156">
    <property type="entry name" value="PDZ domain-like"/>
    <property type="match status" value="1"/>
</dbReference>
<dbReference type="SMART" id="SM00245">
    <property type="entry name" value="TSPc"/>
    <property type="match status" value="1"/>
</dbReference>
<protein>
    <recommendedName>
        <fullName evidence="2">Tail specific protease domain-containing protein</fullName>
    </recommendedName>
</protein>
<dbReference type="RefSeq" id="WP_034704637.1">
    <property type="nucleotide sequence ID" value="NZ_JPRO01000007.1"/>
</dbReference>
<dbReference type="InterPro" id="IPR036034">
    <property type="entry name" value="PDZ_sf"/>
</dbReference>
<proteinExistence type="predicted"/>
<dbReference type="InterPro" id="IPR005151">
    <property type="entry name" value="Tail-specific_protease"/>
</dbReference>
<dbReference type="STRING" id="421531.IX38_11140"/>
<dbReference type="InterPro" id="IPR029045">
    <property type="entry name" value="ClpP/crotonase-like_dom_sf"/>
</dbReference>
<dbReference type="GO" id="GO:0006508">
    <property type="term" value="P:proteolysis"/>
    <property type="evidence" value="ECO:0007669"/>
    <property type="project" value="InterPro"/>
</dbReference>
<evidence type="ECO:0000259" key="2">
    <source>
        <dbReference type="SMART" id="SM00245"/>
    </source>
</evidence>
<evidence type="ECO:0000313" key="4">
    <source>
        <dbReference type="Proteomes" id="UP000028703"/>
    </source>
</evidence>
<sequence>MKSLFIFIISFLSINFSAQALSETQKLESLCKVWGFLKYYHPHVAKGELDWDKQLFEKIDELDIIRDKEQLSELYSKWINSLGKIDECKKCSKEDKGKVYFLRNFDLNWMNNQKIFNKKVTQQLLFIQNNRNLGSSHYWGKGGKKVYFRNENSYGSKFTSKEISLLELFRYWNLVEYFFPYKYQTDQNWNDVLTEMIPKFLMINNDESYHLTLAELVAKTDDSHAFLYSPLISAHQYGRRKVPVEYTYTEGKLVVTKIIKNKFNEEIPLKSGDVIYDINGRTIPQMVNSFGKYVPTSNSWGKITKVKNLFLFSNNDSVNLKIEREGQNLTVTAKTYLLKDILLEKQAAQQKWKFLDTDKRTGYVNMGIIEKSDLDDMYRDLKFTTSIIFDLRNYPKQTIFPLSRLMLPEKSIYYQFNFPETDYLSKFYSAKNSIGRKNPDYYKGNVIILADENTQSQAETTAMMLKQHPKARVIGSNTSGANGDIIRFKIADMDTCFTGLGAYYPDGRETQRIGIIPDIVIKPTVKGVQEGKDEVLERALHYIKTGF</sequence>
<keyword evidence="4" id="KW-1185">Reference proteome</keyword>
<dbReference type="OrthoDB" id="5379939at2"/>
<dbReference type="GO" id="GO:0008236">
    <property type="term" value="F:serine-type peptidase activity"/>
    <property type="evidence" value="ECO:0007669"/>
    <property type="project" value="InterPro"/>
</dbReference>
<keyword evidence="1" id="KW-0732">Signal</keyword>
<dbReference type="Gene3D" id="3.30.750.44">
    <property type="match status" value="1"/>
</dbReference>
<dbReference type="PANTHER" id="PTHR32060:SF30">
    <property type="entry name" value="CARBOXY-TERMINAL PROCESSING PROTEASE CTPA"/>
    <property type="match status" value="1"/>
</dbReference>
<organism evidence="3 4">
    <name type="scientific">Chryseobacterium luteum</name>
    <dbReference type="NCBI Taxonomy" id="421531"/>
    <lineage>
        <taxon>Bacteria</taxon>
        <taxon>Pseudomonadati</taxon>
        <taxon>Bacteroidota</taxon>
        <taxon>Flavobacteriia</taxon>
        <taxon>Flavobacteriales</taxon>
        <taxon>Weeksellaceae</taxon>
        <taxon>Chryseobacterium group</taxon>
        <taxon>Chryseobacterium</taxon>
    </lineage>
</organism>
<gene>
    <name evidence="3" type="ORF">IX38_11140</name>
</gene>
<accession>A0A085ZHM9</accession>
<dbReference type="Gene3D" id="3.90.226.10">
    <property type="entry name" value="2-enoyl-CoA Hydratase, Chain A, domain 1"/>
    <property type="match status" value="1"/>
</dbReference>
<dbReference type="GO" id="GO:0007165">
    <property type="term" value="P:signal transduction"/>
    <property type="evidence" value="ECO:0007669"/>
    <property type="project" value="TreeGrafter"/>
</dbReference>
<feature type="domain" description="Tail specific protease" evidence="2">
    <location>
        <begin position="326"/>
        <end position="522"/>
    </location>
</feature>
<dbReference type="Pfam" id="PF03572">
    <property type="entry name" value="Peptidase_S41"/>
    <property type="match status" value="1"/>
</dbReference>
<name>A0A085ZHM9_9FLAO</name>
<dbReference type="eggNOG" id="COG0793">
    <property type="taxonomic scope" value="Bacteria"/>
</dbReference>
<dbReference type="GO" id="GO:0004175">
    <property type="term" value="F:endopeptidase activity"/>
    <property type="evidence" value="ECO:0007669"/>
    <property type="project" value="TreeGrafter"/>
</dbReference>
<dbReference type="Gene3D" id="2.30.42.10">
    <property type="match status" value="1"/>
</dbReference>
<dbReference type="EMBL" id="JPRO01000007">
    <property type="protein sequence ID" value="KFF03943.1"/>
    <property type="molecule type" value="Genomic_DNA"/>
</dbReference>
<dbReference type="PANTHER" id="PTHR32060">
    <property type="entry name" value="TAIL-SPECIFIC PROTEASE"/>
    <property type="match status" value="1"/>
</dbReference>
<dbReference type="SUPFAM" id="SSF52096">
    <property type="entry name" value="ClpP/crotonase"/>
    <property type="match status" value="1"/>
</dbReference>
<comment type="caution">
    <text evidence="3">The sequence shown here is derived from an EMBL/GenBank/DDBJ whole genome shotgun (WGS) entry which is preliminary data.</text>
</comment>